<feature type="region of interest" description="Disordered" evidence="1">
    <location>
        <begin position="37"/>
        <end position="110"/>
    </location>
</feature>
<comment type="caution">
    <text evidence="2">The sequence shown here is derived from an EMBL/GenBank/DDBJ whole genome shotgun (WGS) entry which is preliminary data.</text>
</comment>
<accession>A0A4Q1KGZ6</accession>
<feature type="compositionally biased region" description="Polar residues" evidence="1">
    <location>
        <begin position="96"/>
        <end position="110"/>
    </location>
</feature>
<reference evidence="3" key="1">
    <citation type="submission" date="2019-01" db="EMBL/GenBank/DDBJ databases">
        <title>Cytophagaceae bacterium strain CAR-16.</title>
        <authorList>
            <person name="Chen W.-M."/>
        </authorList>
    </citation>
    <scope>NUCLEOTIDE SEQUENCE [LARGE SCALE GENOMIC DNA]</scope>
    <source>
        <strain evidence="3">CHR27</strain>
    </source>
</reference>
<evidence type="ECO:0000256" key="1">
    <source>
        <dbReference type="SAM" id="MobiDB-lite"/>
    </source>
</evidence>
<dbReference type="RefSeq" id="WP_129404047.1">
    <property type="nucleotide sequence ID" value="NZ_SBKP01000006.1"/>
</dbReference>
<organism evidence="2 3">
    <name type="scientific">Sphingobium fluviale</name>
    <dbReference type="NCBI Taxonomy" id="2506423"/>
    <lineage>
        <taxon>Bacteria</taxon>
        <taxon>Pseudomonadati</taxon>
        <taxon>Pseudomonadota</taxon>
        <taxon>Alphaproteobacteria</taxon>
        <taxon>Sphingomonadales</taxon>
        <taxon>Sphingomonadaceae</taxon>
        <taxon>Sphingobium</taxon>
    </lineage>
</organism>
<dbReference type="EMBL" id="SBKP01000006">
    <property type="protein sequence ID" value="RXR28983.1"/>
    <property type="molecule type" value="Genomic_DNA"/>
</dbReference>
<sequence length="110" mass="11960">MAFINTANLGKVQDALMSRDPAACAVAIGIITNARDGLADPGMRDAANDRYGTDDIEIDDEPATSAGEGGTWVAAWVWIEDPDEEEEEGEKFPSLSLDNMSRETPWQNEE</sequence>
<gene>
    <name evidence="2" type="ORF">EQG66_07850</name>
</gene>
<proteinExistence type="predicted"/>
<keyword evidence="3" id="KW-1185">Reference proteome</keyword>
<feature type="compositionally biased region" description="Basic and acidic residues" evidence="1">
    <location>
        <begin position="42"/>
        <end position="53"/>
    </location>
</feature>
<protein>
    <submittedName>
        <fullName evidence="2">Uncharacterized protein</fullName>
    </submittedName>
</protein>
<dbReference type="AlphaFoldDB" id="A0A4Q1KGZ6"/>
<feature type="compositionally biased region" description="Acidic residues" evidence="1">
    <location>
        <begin position="80"/>
        <end position="89"/>
    </location>
</feature>
<evidence type="ECO:0000313" key="3">
    <source>
        <dbReference type="Proteomes" id="UP000290958"/>
    </source>
</evidence>
<name>A0A4Q1KGZ6_9SPHN</name>
<dbReference type="OrthoDB" id="7595880at2"/>
<evidence type="ECO:0000313" key="2">
    <source>
        <dbReference type="EMBL" id="RXR28983.1"/>
    </source>
</evidence>
<dbReference type="Proteomes" id="UP000290958">
    <property type="component" value="Unassembled WGS sequence"/>
</dbReference>